<dbReference type="AlphaFoldDB" id="A0AAN8S602"/>
<sequence>MKRKKRVLTLYEERFSTMQESVASLVTETVTLLIRPPNIGTSEKRKKAQKCPARKVEAKFIRIRQRQGGFGKRTTGRAEKDEKMGEMRFQGGLTDDKIRGPADHPETQPQSTDHSVNDRCLPHLTFVHLTKLSSSSRLST</sequence>
<evidence type="ECO:0000313" key="3">
    <source>
        <dbReference type="Proteomes" id="UP001372834"/>
    </source>
</evidence>
<name>A0AAN8S602_POLSC</name>
<evidence type="ECO:0000313" key="2">
    <source>
        <dbReference type="EMBL" id="KAK6628629.1"/>
    </source>
</evidence>
<proteinExistence type="predicted"/>
<gene>
    <name evidence="2" type="ORF">RUM43_002444</name>
</gene>
<comment type="caution">
    <text evidence="2">The sequence shown here is derived from an EMBL/GenBank/DDBJ whole genome shotgun (WGS) entry which is preliminary data.</text>
</comment>
<evidence type="ECO:0000256" key="1">
    <source>
        <dbReference type="SAM" id="MobiDB-lite"/>
    </source>
</evidence>
<organism evidence="2 3">
    <name type="scientific">Polyplax serrata</name>
    <name type="common">Common mouse louse</name>
    <dbReference type="NCBI Taxonomy" id="468196"/>
    <lineage>
        <taxon>Eukaryota</taxon>
        <taxon>Metazoa</taxon>
        <taxon>Ecdysozoa</taxon>
        <taxon>Arthropoda</taxon>
        <taxon>Hexapoda</taxon>
        <taxon>Insecta</taxon>
        <taxon>Pterygota</taxon>
        <taxon>Neoptera</taxon>
        <taxon>Paraneoptera</taxon>
        <taxon>Psocodea</taxon>
        <taxon>Troctomorpha</taxon>
        <taxon>Phthiraptera</taxon>
        <taxon>Anoplura</taxon>
        <taxon>Polyplacidae</taxon>
        <taxon>Polyplax</taxon>
    </lineage>
</organism>
<dbReference type="Proteomes" id="UP001372834">
    <property type="component" value="Unassembled WGS sequence"/>
</dbReference>
<feature type="compositionally biased region" description="Basic and acidic residues" evidence="1">
    <location>
        <begin position="94"/>
        <end position="106"/>
    </location>
</feature>
<feature type="compositionally biased region" description="Basic and acidic residues" evidence="1">
    <location>
        <begin position="76"/>
        <end position="86"/>
    </location>
</feature>
<accession>A0AAN8S602</accession>
<feature type="region of interest" description="Disordered" evidence="1">
    <location>
        <begin position="65"/>
        <end position="118"/>
    </location>
</feature>
<protein>
    <submittedName>
        <fullName evidence="2">Uncharacterized protein</fullName>
    </submittedName>
</protein>
<reference evidence="2 3" key="1">
    <citation type="submission" date="2023-10" db="EMBL/GenBank/DDBJ databases">
        <title>Genomes of two closely related lineages of the louse Polyplax serrata with different host specificities.</title>
        <authorList>
            <person name="Martinu J."/>
            <person name="Tarabai H."/>
            <person name="Stefka J."/>
            <person name="Hypsa V."/>
        </authorList>
    </citation>
    <scope>NUCLEOTIDE SEQUENCE [LARGE SCALE GENOMIC DNA]</scope>
    <source>
        <strain evidence="2">HR10_N</strain>
    </source>
</reference>
<dbReference type="EMBL" id="JAWJWE010000036">
    <property type="protein sequence ID" value="KAK6628629.1"/>
    <property type="molecule type" value="Genomic_DNA"/>
</dbReference>